<protein>
    <submittedName>
        <fullName evidence="1">Uncharacterized protein</fullName>
    </submittedName>
</protein>
<proteinExistence type="predicted"/>
<organism evidence="1 2">
    <name type="scientific">Pseudoflavonifractor capillosus ATCC 29799</name>
    <dbReference type="NCBI Taxonomy" id="411467"/>
    <lineage>
        <taxon>Bacteria</taxon>
        <taxon>Bacillati</taxon>
        <taxon>Bacillota</taxon>
        <taxon>Clostridia</taxon>
        <taxon>Eubacteriales</taxon>
        <taxon>Oscillospiraceae</taxon>
        <taxon>Pseudoflavonifractor</taxon>
    </lineage>
</organism>
<name>A6NT69_9FIRM</name>
<accession>A6NT69</accession>
<reference evidence="1 2" key="2">
    <citation type="submission" date="2007-06" db="EMBL/GenBank/DDBJ databases">
        <title>Draft genome sequence of Pseudoflavonifractor capillosus ATCC 29799.</title>
        <authorList>
            <person name="Sudarsanam P."/>
            <person name="Ley R."/>
            <person name="Guruge J."/>
            <person name="Turnbaugh P.J."/>
            <person name="Mahowald M."/>
            <person name="Liep D."/>
            <person name="Gordon J."/>
        </authorList>
    </citation>
    <scope>NUCLEOTIDE SEQUENCE [LARGE SCALE GENOMIC DNA]</scope>
    <source>
        <strain evidence="1 2">ATCC 29799</strain>
    </source>
</reference>
<comment type="caution">
    <text evidence="1">The sequence shown here is derived from an EMBL/GenBank/DDBJ whole genome shotgun (WGS) entry which is preliminary data.</text>
</comment>
<reference evidence="1 2" key="1">
    <citation type="submission" date="2007-04" db="EMBL/GenBank/DDBJ databases">
        <authorList>
            <person name="Fulton L."/>
            <person name="Clifton S."/>
            <person name="Fulton B."/>
            <person name="Xu J."/>
            <person name="Minx P."/>
            <person name="Pepin K.H."/>
            <person name="Johnson M."/>
            <person name="Thiruvilangam P."/>
            <person name="Bhonagiri V."/>
            <person name="Nash W.E."/>
            <person name="Mardis E.R."/>
            <person name="Wilson R.K."/>
        </authorList>
    </citation>
    <scope>NUCLEOTIDE SEQUENCE [LARGE SCALE GENOMIC DNA]</scope>
    <source>
        <strain evidence="1 2">ATCC 29799</strain>
    </source>
</reference>
<keyword evidence="2" id="KW-1185">Reference proteome</keyword>
<dbReference type="EMBL" id="AAXG02000010">
    <property type="protein sequence ID" value="EDN00631.1"/>
    <property type="molecule type" value="Genomic_DNA"/>
</dbReference>
<dbReference type="AlphaFoldDB" id="A6NT69"/>
<sequence>MGFRWKMSYAYAAFPLGRSGFLSAYYISYQGRFVASEREILRFDAKKQGPGQLSRTLSYSACQRS</sequence>
<gene>
    <name evidence="1" type="ORF">BACCAP_01397</name>
</gene>
<dbReference type="Proteomes" id="UP000003639">
    <property type="component" value="Unassembled WGS sequence"/>
</dbReference>
<evidence type="ECO:0000313" key="2">
    <source>
        <dbReference type="Proteomes" id="UP000003639"/>
    </source>
</evidence>
<evidence type="ECO:0000313" key="1">
    <source>
        <dbReference type="EMBL" id="EDN00631.1"/>
    </source>
</evidence>